<feature type="region of interest" description="Disordered" evidence="1">
    <location>
        <begin position="308"/>
        <end position="367"/>
    </location>
</feature>
<dbReference type="Pfam" id="PF07818">
    <property type="entry name" value="HCNGP"/>
    <property type="match status" value="1"/>
</dbReference>
<dbReference type="AlphaFoldDB" id="A0A4Y7PL07"/>
<dbReference type="EMBL" id="ML170250">
    <property type="protein sequence ID" value="TDL16143.1"/>
    <property type="molecule type" value="Genomic_DNA"/>
</dbReference>
<organism evidence="2 3">
    <name type="scientific">Rickenella mellea</name>
    <dbReference type="NCBI Taxonomy" id="50990"/>
    <lineage>
        <taxon>Eukaryota</taxon>
        <taxon>Fungi</taxon>
        <taxon>Dikarya</taxon>
        <taxon>Basidiomycota</taxon>
        <taxon>Agaricomycotina</taxon>
        <taxon>Agaricomycetes</taxon>
        <taxon>Hymenochaetales</taxon>
        <taxon>Rickenellaceae</taxon>
        <taxon>Rickenella</taxon>
    </lineage>
</organism>
<dbReference type="Proteomes" id="UP000294933">
    <property type="component" value="Unassembled WGS sequence"/>
</dbReference>
<evidence type="ECO:0008006" key="4">
    <source>
        <dbReference type="Google" id="ProtNLM"/>
    </source>
</evidence>
<feature type="compositionally biased region" description="Polar residues" evidence="1">
    <location>
        <begin position="100"/>
        <end position="112"/>
    </location>
</feature>
<feature type="compositionally biased region" description="Polar residues" evidence="1">
    <location>
        <begin position="83"/>
        <end position="92"/>
    </location>
</feature>
<dbReference type="GO" id="GO:0006355">
    <property type="term" value="P:regulation of DNA-templated transcription"/>
    <property type="evidence" value="ECO:0007669"/>
    <property type="project" value="InterPro"/>
</dbReference>
<dbReference type="OrthoDB" id="1714508at2759"/>
<dbReference type="PANTHER" id="PTHR13464:SF0">
    <property type="entry name" value="SAP30-BINDING PROTEIN"/>
    <property type="match status" value="1"/>
</dbReference>
<dbReference type="VEuPathDB" id="FungiDB:BD410DRAFT_645503"/>
<evidence type="ECO:0000313" key="2">
    <source>
        <dbReference type="EMBL" id="TDL16143.1"/>
    </source>
</evidence>
<dbReference type="GO" id="GO:0005634">
    <property type="term" value="C:nucleus"/>
    <property type="evidence" value="ECO:0007669"/>
    <property type="project" value="TreeGrafter"/>
</dbReference>
<gene>
    <name evidence="2" type="ORF">BD410DRAFT_645503</name>
</gene>
<name>A0A4Y7PL07_9AGAM</name>
<reference evidence="2 3" key="1">
    <citation type="submission" date="2018-06" db="EMBL/GenBank/DDBJ databases">
        <title>A transcriptomic atlas of mushroom development highlights an independent origin of complex multicellularity.</title>
        <authorList>
            <consortium name="DOE Joint Genome Institute"/>
            <person name="Krizsan K."/>
            <person name="Almasi E."/>
            <person name="Merenyi Z."/>
            <person name="Sahu N."/>
            <person name="Viragh M."/>
            <person name="Koszo T."/>
            <person name="Mondo S."/>
            <person name="Kiss B."/>
            <person name="Balint B."/>
            <person name="Kues U."/>
            <person name="Barry K."/>
            <person name="Hegedus J.C."/>
            <person name="Henrissat B."/>
            <person name="Johnson J."/>
            <person name="Lipzen A."/>
            <person name="Ohm R."/>
            <person name="Nagy I."/>
            <person name="Pangilinan J."/>
            <person name="Yan J."/>
            <person name="Xiong Y."/>
            <person name="Grigoriev I.V."/>
            <person name="Hibbett D.S."/>
            <person name="Nagy L.G."/>
        </authorList>
    </citation>
    <scope>NUCLEOTIDE SEQUENCE [LARGE SCALE GENOMIC DNA]</scope>
    <source>
        <strain evidence="2 3">SZMC22713</strain>
    </source>
</reference>
<dbReference type="PANTHER" id="PTHR13464">
    <property type="entry name" value="TRANSCRIPTIONAL REGULATOR PROTEIN HCNGP"/>
    <property type="match status" value="1"/>
</dbReference>
<evidence type="ECO:0000256" key="1">
    <source>
        <dbReference type="SAM" id="MobiDB-lite"/>
    </source>
</evidence>
<dbReference type="InterPro" id="IPR012479">
    <property type="entry name" value="SAP30BP"/>
</dbReference>
<feature type="compositionally biased region" description="Low complexity" evidence="1">
    <location>
        <begin position="308"/>
        <end position="321"/>
    </location>
</feature>
<proteinExistence type="predicted"/>
<sequence>MLGLTAYDGDSPSESEEQNLPSTSKLNRHTTHLSFRFGQGRTSLGAPATSKIALKSPRRVEAKFGDGTAATSSAAVVRRPSTRKSLPEQSDASGHGSVPATRSKSPPDSPTRSVPPELAQEDEMSYIRSLLRPPPIEGVEDWGIPPPSAEPCDPDLEAKLAQFHTLKRDPSAPRHFNDSLMANRAFRNPHLYAKLVEFVAVDESATNFPKDMWDPSAVQDEWFADRIGKPSITLPGKALFMPSENCKLCEPDFRFTLAPFIFTNHRSAVFHSHIRTSPATVKAAAQRKREENKAASQAPGARTKIAFTSTSSASAASSSSTVPKPLTATKTAAPKDRGKSRFLPYPERTLGGGGSGRGNGRDRGRWG</sequence>
<keyword evidence="3" id="KW-1185">Reference proteome</keyword>
<feature type="region of interest" description="Disordered" evidence="1">
    <location>
        <begin position="1"/>
        <end position="120"/>
    </location>
</feature>
<protein>
    <recommendedName>
        <fullName evidence="4">HCNGP-domain-containing protein</fullName>
    </recommendedName>
</protein>
<evidence type="ECO:0000313" key="3">
    <source>
        <dbReference type="Proteomes" id="UP000294933"/>
    </source>
</evidence>
<accession>A0A4Y7PL07</accession>
<dbReference type="STRING" id="50990.A0A4Y7PL07"/>